<sequence length="646" mass="70977">MAEQRNSLDGDNSGLVVQARDVHGGVHFHNAPRYEPPDTLPGMTAHFVNRDEQRAAMSARYDEAVGGGRVCLLALLGQDGVGRLSTAVQWHRETPKRFPDGQLHVRLGAADRSDPEAMGERLGELLVLLGIPATELPPTPDGRRTALLNKTSGKRVLLVVENVTSAGQVAWFQLNSPGAAVVVTAEPNLAAGLSRRDYHPVLFAGLAQPHRLDLYRSLLGQVATQVPGLERLAARYSGLPMAIRMIAATLTAKPKRVHTVLRRFEALGLAAVGPEEAEDVGRSFDDSYAAMEEERQTAYRRLAGHPGLSFDPAAAEVLLGEDAEILLEELGIPLEGGRYQLDDLVWRHAASLATPADRDPAAVVRHYLHNTVIRDACLTQRPRTGPLFAQLAPTTDEAEARAWLTRNREALRGAVLLAEEHRLDEETWQLCEALWGLYHQYGHYDDWIKTHEAGLTAARRLRNNAAIMRMAGQLGSAHFAQEEYDRADELFAEQYDHAVLAGDGSGQQSAREWRGKVAAKLGDVARADHWFQESWQATETVVPENARPRTFALLHLQLGRLHGSVEHLRAAQEYFDTTAEKDNQAKAALELGRLQGAAPLLRALELFTATGSPGGQLNTARELAKLDSRYQDLVVELEIRLGQRPG</sequence>
<dbReference type="SUPFAM" id="SSF48452">
    <property type="entry name" value="TPR-like"/>
    <property type="match status" value="1"/>
</dbReference>
<protein>
    <submittedName>
        <fullName evidence="1">Tetratricopeptide (TPR) repeat protein</fullName>
    </submittedName>
</protein>
<reference evidence="1 2" key="1">
    <citation type="submission" date="2021-03" db="EMBL/GenBank/DDBJ databases">
        <title>Sequencing the genomes of 1000 actinobacteria strains.</title>
        <authorList>
            <person name="Klenk H.-P."/>
        </authorList>
    </citation>
    <scope>NUCLEOTIDE SEQUENCE [LARGE SCALE GENOMIC DNA]</scope>
    <source>
        <strain evidence="1 2">DSM 44580</strain>
    </source>
</reference>
<dbReference type="RefSeq" id="WP_086780513.1">
    <property type="nucleotide sequence ID" value="NZ_JAGIOO010000001.1"/>
</dbReference>
<dbReference type="Gene3D" id="3.40.50.300">
    <property type="entry name" value="P-loop containing nucleotide triphosphate hydrolases"/>
    <property type="match status" value="1"/>
</dbReference>
<dbReference type="InterPro" id="IPR011990">
    <property type="entry name" value="TPR-like_helical_dom_sf"/>
</dbReference>
<evidence type="ECO:0000313" key="1">
    <source>
        <dbReference type="EMBL" id="MBP2475889.1"/>
    </source>
</evidence>
<comment type="caution">
    <text evidence="1">The sequence shown here is derived from an EMBL/GenBank/DDBJ whole genome shotgun (WGS) entry which is preliminary data.</text>
</comment>
<dbReference type="EMBL" id="JAGIOO010000001">
    <property type="protein sequence ID" value="MBP2475889.1"/>
    <property type="molecule type" value="Genomic_DNA"/>
</dbReference>
<gene>
    <name evidence="1" type="ORF">JOF53_004761</name>
</gene>
<evidence type="ECO:0000313" key="2">
    <source>
        <dbReference type="Proteomes" id="UP001519363"/>
    </source>
</evidence>
<dbReference type="InterPro" id="IPR027417">
    <property type="entry name" value="P-loop_NTPase"/>
</dbReference>
<dbReference type="Gene3D" id="1.25.40.10">
    <property type="entry name" value="Tetratricopeptide repeat domain"/>
    <property type="match status" value="1"/>
</dbReference>
<organism evidence="1 2">
    <name type="scientific">Crossiella equi</name>
    <dbReference type="NCBI Taxonomy" id="130796"/>
    <lineage>
        <taxon>Bacteria</taxon>
        <taxon>Bacillati</taxon>
        <taxon>Actinomycetota</taxon>
        <taxon>Actinomycetes</taxon>
        <taxon>Pseudonocardiales</taxon>
        <taxon>Pseudonocardiaceae</taxon>
        <taxon>Crossiella</taxon>
    </lineage>
</organism>
<dbReference type="PRINTS" id="PR00364">
    <property type="entry name" value="DISEASERSIST"/>
</dbReference>
<proteinExistence type="predicted"/>
<dbReference type="Proteomes" id="UP001519363">
    <property type="component" value="Unassembled WGS sequence"/>
</dbReference>
<accession>A0ABS5AH38</accession>
<dbReference type="SUPFAM" id="SSF52540">
    <property type="entry name" value="P-loop containing nucleoside triphosphate hydrolases"/>
    <property type="match status" value="1"/>
</dbReference>
<name>A0ABS5AH38_9PSEU</name>
<keyword evidence="2" id="KW-1185">Reference proteome</keyword>